<protein>
    <recommendedName>
        <fullName evidence="1">Ricin B lectin domain-containing protein</fullName>
    </recommendedName>
</protein>
<dbReference type="AlphaFoldDB" id="A0A9X7IK37"/>
<evidence type="ECO:0000313" key="3">
    <source>
        <dbReference type="Proteomes" id="UP000237911"/>
    </source>
</evidence>
<reference evidence="2 3" key="1">
    <citation type="submission" date="2018-02" db="EMBL/GenBank/DDBJ databases">
        <title>Draft genome sequence of Mycobacterium virginiense isolated from mud of a swine farm in Japan.</title>
        <authorList>
            <person name="Ohya K."/>
        </authorList>
    </citation>
    <scope>NUCLEOTIDE SEQUENCE [LARGE SCALE GENOMIC DNA]</scope>
    <source>
        <strain evidence="2 3">GF75</strain>
    </source>
</reference>
<gene>
    <name evidence="2" type="ORF">C5U48_19905</name>
</gene>
<dbReference type="RefSeq" id="WP_105295684.1">
    <property type="nucleotide sequence ID" value="NZ_PUEV01000103.1"/>
</dbReference>
<organism evidence="2 3">
    <name type="scientific">Mycolicibacter virginiensis</name>
    <dbReference type="NCBI Taxonomy" id="1795032"/>
    <lineage>
        <taxon>Bacteria</taxon>
        <taxon>Bacillati</taxon>
        <taxon>Actinomycetota</taxon>
        <taxon>Actinomycetes</taxon>
        <taxon>Mycobacteriales</taxon>
        <taxon>Mycobacteriaceae</taxon>
        <taxon>Mycolicibacter</taxon>
    </lineage>
</organism>
<comment type="caution">
    <text evidence="2">The sequence shown here is derived from an EMBL/GenBank/DDBJ whole genome shotgun (WGS) entry which is preliminary data.</text>
</comment>
<dbReference type="SMART" id="SM00458">
    <property type="entry name" value="RICIN"/>
    <property type="match status" value="1"/>
</dbReference>
<dbReference type="CDD" id="cd00161">
    <property type="entry name" value="beta-trefoil_Ricin-like"/>
    <property type="match status" value="1"/>
</dbReference>
<feature type="domain" description="Ricin B lectin" evidence="1">
    <location>
        <begin position="34"/>
        <end position="165"/>
    </location>
</feature>
<accession>A0A9X7IK37</accession>
<evidence type="ECO:0000313" key="2">
    <source>
        <dbReference type="EMBL" id="PQM50548.1"/>
    </source>
</evidence>
<proteinExistence type="predicted"/>
<name>A0A9X7IK37_9MYCO</name>
<dbReference type="InterPro" id="IPR035992">
    <property type="entry name" value="Ricin_B-like_lectins"/>
</dbReference>
<dbReference type="Proteomes" id="UP000237911">
    <property type="component" value="Unassembled WGS sequence"/>
</dbReference>
<dbReference type="Gene3D" id="2.80.10.50">
    <property type="match status" value="2"/>
</dbReference>
<dbReference type="EMBL" id="PUEV01000103">
    <property type="protein sequence ID" value="PQM50548.1"/>
    <property type="molecule type" value="Genomic_DNA"/>
</dbReference>
<dbReference type="PROSITE" id="PS50231">
    <property type="entry name" value="RICIN_B_LECTIN"/>
    <property type="match status" value="1"/>
</dbReference>
<dbReference type="InterPro" id="IPR000772">
    <property type="entry name" value="Ricin_B_lectin"/>
</dbReference>
<evidence type="ECO:0000259" key="1">
    <source>
        <dbReference type="SMART" id="SM00458"/>
    </source>
</evidence>
<keyword evidence="3" id="KW-1185">Reference proteome</keyword>
<dbReference type="SUPFAM" id="SSF50370">
    <property type="entry name" value="Ricin B-like lectins"/>
    <property type="match status" value="1"/>
</dbReference>
<sequence>MHRLRVIGGVGRVLAVAGTVLCVAVGIAGVAAADGPVGLGSRLGDFCLDAPSANYFAAVVINPCDGSDSQRWYLNGRQLQNVAFPGGCLINPAASATANPADESMFAHLGPCAGLWPQNWNIDPNGQVKNDTGWYCLTVLGGPAPGTWVSSRYCNGDPSQGWDVIS</sequence>